<sequence>MTLSFPPTRDPAELRRIARALRKQVVRMVARTGQGYVQQGLGAADLFTALYFAELRQRPEQPDWPGRDRFILSTAHNTAIFYATLAARGYFDAARLDSYCDDGSALEINASERLGPMIEATCGSLGQGLSVGAGMAAALKRAGADNRVYVMLGDGELQEGQVWEAALAAGNWGLDNLCLIIDANDMQVEGHVGQVQPHEPLADKWRAFGWRVEDIDGNDMEAVLAALARVRATPGQAHCLIARTLVGKGAPSLEGILGHNLRLPPEAAALALQELDEVDA</sequence>
<evidence type="ECO:0000256" key="2">
    <source>
        <dbReference type="ARBA" id="ARBA00007131"/>
    </source>
</evidence>
<dbReference type="Proteomes" id="UP000282741">
    <property type="component" value="Chromosome"/>
</dbReference>
<organism evidence="5 6">
    <name type="scientific">Bordetella hinzii</name>
    <dbReference type="NCBI Taxonomy" id="103855"/>
    <lineage>
        <taxon>Bacteria</taxon>
        <taxon>Pseudomonadati</taxon>
        <taxon>Pseudomonadota</taxon>
        <taxon>Betaproteobacteria</taxon>
        <taxon>Burkholderiales</taxon>
        <taxon>Alcaligenaceae</taxon>
        <taxon>Bordetella</taxon>
    </lineage>
</organism>
<proteinExistence type="inferred from homology"/>
<comment type="cofactor">
    <cofactor evidence="1">
        <name>thiamine diphosphate</name>
        <dbReference type="ChEBI" id="CHEBI:58937"/>
    </cofactor>
</comment>
<reference evidence="6" key="1">
    <citation type="submission" date="2017-10" db="EMBL/GenBank/DDBJ databases">
        <title>Whole genome sequencing of various Bordetella species.</title>
        <authorList>
            <person name="Weigand M.R."/>
            <person name="Loparev V."/>
            <person name="Peng Y."/>
            <person name="Bowden K.E."/>
            <person name="Tondella M.L."/>
            <person name="Williams M.M."/>
        </authorList>
    </citation>
    <scope>NUCLEOTIDE SEQUENCE [LARGE SCALE GENOMIC DNA]</scope>
    <source>
        <strain evidence="6">H720</strain>
    </source>
</reference>
<protein>
    <submittedName>
        <fullName evidence="5">Transketolase</fullName>
    </submittedName>
</protein>
<dbReference type="InterPro" id="IPR005474">
    <property type="entry name" value="Transketolase_N"/>
</dbReference>
<comment type="similarity">
    <text evidence="2">Belongs to the transketolase family.</text>
</comment>
<evidence type="ECO:0000259" key="4">
    <source>
        <dbReference type="Pfam" id="PF00456"/>
    </source>
</evidence>
<dbReference type="SUPFAM" id="SSF52518">
    <property type="entry name" value="Thiamin diphosphate-binding fold (THDP-binding)"/>
    <property type="match status" value="1"/>
</dbReference>
<dbReference type="PANTHER" id="PTHR47514">
    <property type="entry name" value="TRANSKETOLASE N-TERMINAL SECTION-RELATED"/>
    <property type="match status" value="1"/>
</dbReference>
<keyword evidence="3" id="KW-0786">Thiamine pyrophosphate</keyword>
<dbReference type="CDD" id="cd02012">
    <property type="entry name" value="TPP_TK"/>
    <property type="match status" value="1"/>
</dbReference>
<dbReference type="Gene3D" id="3.40.50.970">
    <property type="match status" value="1"/>
</dbReference>
<dbReference type="RefSeq" id="WP_029581108.1">
    <property type="nucleotide sequence ID" value="NZ_CP012076.1"/>
</dbReference>
<evidence type="ECO:0000256" key="3">
    <source>
        <dbReference type="ARBA" id="ARBA00023052"/>
    </source>
</evidence>
<evidence type="ECO:0000313" key="5">
    <source>
        <dbReference type="EMBL" id="AZW18561.1"/>
    </source>
</evidence>
<dbReference type="InterPro" id="IPR029061">
    <property type="entry name" value="THDP-binding"/>
</dbReference>
<name>A0AAN1RYM4_9BORD</name>
<dbReference type="EMBL" id="CP024172">
    <property type="protein sequence ID" value="AZW18561.1"/>
    <property type="molecule type" value="Genomic_DNA"/>
</dbReference>
<evidence type="ECO:0000313" key="6">
    <source>
        <dbReference type="Proteomes" id="UP000282741"/>
    </source>
</evidence>
<feature type="domain" description="Transketolase N-terminal" evidence="4">
    <location>
        <begin position="16"/>
        <end position="255"/>
    </location>
</feature>
<accession>A0AAN1RYM4</accession>
<evidence type="ECO:0000256" key="1">
    <source>
        <dbReference type="ARBA" id="ARBA00001964"/>
    </source>
</evidence>
<dbReference type="PANTHER" id="PTHR47514:SF1">
    <property type="entry name" value="TRANSKETOLASE N-TERMINAL SECTION-RELATED"/>
    <property type="match status" value="1"/>
</dbReference>
<dbReference type="AlphaFoldDB" id="A0AAN1RYM4"/>
<dbReference type="KEGG" id="bhz:ACR54_02535"/>
<gene>
    <name evidence="5" type="ORF">CS347_18220</name>
</gene>
<dbReference type="Pfam" id="PF00456">
    <property type="entry name" value="Transketolase_N"/>
    <property type="match status" value="1"/>
</dbReference>
<dbReference type="GeneID" id="92993958"/>